<dbReference type="Proteomes" id="UP000812287">
    <property type="component" value="Unassembled WGS sequence"/>
</dbReference>
<reference evidence="2" key="1">
    <citation type="submission" date="2020-11" db="EMBL/GenBank/DDBJ databases">
        <title>Adaptations for nitrogen fixation in a non-lichenized fungal sporocarp promotes dispersal by wood-feeding termites.</title>
        <authorList>
            <consortium name="DOE Joint Genome Institute"/>
            <person name="Koch R.A."/>
            <person name="Yoon G."/>
            <person name="Arayal U."/>
            <person name="Lail K."/>
            <person name="Amirebrahimi M."/>
            <person name="Labutti K."/>
            <person name="Lipzen A."/>
            <person name="Riley R."/>
            <person name="Barry K."/>
            <person name="Henrissat B."/>
            <person name="Grigoriev I.V."/>
            <person name="Herr J.R."/>
            <person name="Aime M.C."/>
        </authorList>
    </citation>
    <scope>NUCLEOTIDE SEQUENCE</scope>
    <source>
        <strain evidence="2">MCA 3950</strain>
    </source>
</reference>
<dbReference type="EMBL" id="MU250529">
    <property type="protein sequence ID" value="KAG7448437.1"/>
    <property type="molecule type" value="Genomic_DNA"/>
</dbReference>
<gene>
    <name evidence="2" type="ORF">BT62DRAFT_706310</name>
</gene>
<dbReference type="RefSeq" id="XP_043041937.1">
    <property type="nucleotide sequence ID" value="XM_043181956.1"/>
</dbReference>
<sequence length="58" mass="6756">MHGLVAYDDDSQSDSEDKIMSTVNKHVRFFVVALLHIRFPLCWLPFLSWSGCITEDKR</sequence>
<accession>A0A9P7VXL6</accession>
<dbReference type="GeneID" id="66104252"/>
<name>A0A9P7VXL6_9AGAR</name>
<dbReference type="AlphaFoldDB" id="A0A9P7VXL6"/>
<evidence type="ECO:0000313" key="3">
    <source>
        <dbReference type="Proteomes" id="UP000812287"/>
    </source>
</evidence>
<organism evidence="2 3">
    <name type="scientific">Guyanagaster necrorhizus</name>
    <dbReference type="NCBI Taxonomy" id="856835"/>
    <lineage>
        <taxon>Eukaryota</taxon>
        <taxon>Fungi</taxon>
        <taxon>Dikarya</taxon>
        <taxon>Basidiomycota</taxon>
        <taxon>Agaricomycotina</taxon>
        <taxon>Agaricomycetes</taxon>
        <taxon>Agaricomycetidae</taxon>
        <taxon>Agaricales</taxon>
        <taxon>Marasmiineae</taxon>
        <taxon>Physalacriaceae</taxon>
        <taxon>Guyanagaster</taxon>
    </lineage>
</organism>
<comment type="caution">
    <text evidence="2">The sequence shown here is derived from an EMBL/GenBank/DDBJ whole genome shotgun (WGS) entry which is preliminary data.</text>
</comment>
<evidence type="ECO:0000256" key="1">
    <source>
        <dbReference type="SAM" id="Phobius"/>
    </source>
</evidence>
<protein>
    <submittedName>
        <fullName evidence="2">Uncharacterized protein</fullName>
    </submittedName>
</protein>
<keyword evidence="1" id="KW-0812">Transmembrane</keyword>
<keyword evidence="3" id="KW-1185">Reference proteome</keyword>
<feature type="transmembrane region" description="Helical" evidence="1">
    <location>
        <begin position="29"/>
        <end position="49"/>
    </location>
</feature>
<keyword evidence="1" id="KW-1133">Transmembrane helix</keyword>
<evidence type="ECO:0000313" key="2">
    <source>
        <dbReference type="EMBL" id="KAG7448437.1"/>
    </source>
</evidence>
<keyword evidence="1" id="KW-0472">Membrane</keyword>
<proteinExistence type="predicted"/>